<dbReference type="Pfam" id="PF01797">
    <property type="entry name" value="Y1_Tnp"/>
    <property type="match status" value="1"/>
</dbReference>
<dbReference type="Proteomes" id="UP000683493">
    <property type="component" value="Chromosome"/>
</dbReference>
<dbReference type="InterPro" id="IPR002686">
    <property type="entry name" value="Transposase_17"/>
</dbReference>
<evidence type="ECO:0000313" key="3">
    <source>
        <dbReference type="Proteomes" id="UP000683493"/>
    </source>
</evidence>
<dbReference type="SMART" id="SM01321">
    <property type="entry name" value="Y1_Tnp"/>
    <property type="match status" value="1"/>
</dbReference>
<organism evidence="2 3">
    <name type="scientific">Geomonas diazotrophica</name>
    <dbReference type="NCBI Taxonomy" id="2843197"/>
    <lineage>
        <taxon>Bacteria</taxon>
        <taxon>Pseudomonadati</taxon>
        <taxon>Thermodesulfobacteriota</taxon>
        <taxon>Desulfuromonadia</taxon>
        <taxon>Geobacterales</taxon>
        <taxon>Geobacteraceae</taxon>
        <taxon>Geomonas</taxon>
    </lineage>
</organism>
<feature type="domain" description="Transposase IS200-like" evidence="1">
    <location>
        <begin position="9"/>
        <end position="123"/>
    </location>
</feature>
<gene>
    <name evidence="2" type="ORF">KP005_13780</name>
</gene>
<keyword evidence="3" id="KW-1185">Reference proteome</keyword>
<evidence type="ECO:0000259" key="1">
    <source>
        <dbReference type="SMART" id="SM01321"/>
    </source>
</evidence>
<dbReference type="PANTHER" id="PTHR34322">
    <property type="entry name" value="TRANSPOSASE, Y1_TNP DOMAIN-CONTAINING"/>
    <property type="match status" value="1"/>
</dbReference>
<reference evidence="2 3" key="1">
    <citation type="submission" date="2021-06" db="EMBL/GenBank/DDBJ databases">
        <title>Gemonas diversity in paddy soil.</title>
        <authorList>
            <person name="Liu G."/>
        </authorList>
    </citation>
    <scope>NUCLEOTIDE SEQUENCE [LARGE SCALE GENOMIC DNA]</scope>
    <source>
        <strain evidence="2 3">RG29</strain>
    </source>
</reference>
<proteinExistence type="predicted"/>
<sequence>MARISRVVVPRNPHHVTQRGVRSMNVFDTEDDRQVYLQLIKTHAIACGVEILAWCLMTNHVHFIAIPEEESSLAKAFGEAHRLYTRMKNFRQDVRGYLFQGRFSSCVLDEQHLIAAARYIEQNPVRAKMVRKPWDYQWSSAKFHMGGTDPLVADRTLLGLVKDWGELLQGEDAEANDRVRAGVKTGRPVGSQNFLKRVEAITGRDLRKGHPGRPAKPQK</sequence>
<protein>
    <submittedName>
        <fullName evidence="2">Transposase</fullName>
    </submittedName>
</protein>
<accession>A0ABX8JG38</accession>
<evidence type="ECO:0000313" key="2">
    <source>
        <dbReference type="EMBL" id="QWV96437.1"/>
    </source>
</evidence>
<dbReference type="PANTHER" id="PTHR34322:SF2">
    <property type="entry name" value="TRANSPOSASE IS200-LIKE DOMAIN-CONTAINING PROTEIN"/>
    <property type="match status" value="1"/>
</dbReference>
<dbReference type="EMBL" id="CP076724">
    <property type="protein sequence ID" value="QWV96437.1"/>
    <property type="molecule type" value="Genomic_DNA"/>
</dbReference>
<name>A0ABX8JG38_9BACT</name>